<dbReference type="EMBL" id="CM009754">
    <property type="protein sequence ID" value="PUZ51807.1"/>
    <property type="molecule type" value="Genomic_DNA"/>
</dbReference>
<dbReference type="Proteomes" id="UP000244336">
    <property type="component" value="Chromosome 6"/>
</dbReference>
<accession>A0A2T7D8D4</accession>
<evidence type="ECO:0008006" key="3">
    <source>
        <dbReference type="Google" id="ProtNLM"/>
    </source>
</evidence>
<gene>
    <name evidence="1" type="ORF">GQ55_6G219700</name>
</gene>
<protein>
    <recommendedName>
        <fullName evidence="3">FBD domain-containing protein</fullName>
    </recommendedName>
</protein>
<dbReference type="Gramene" id="PUZ51807">
    <property type="protein sequence ID" value="PUZ51807"/>
    <property type="gene ID" value="GQ55_6G219700"/>
</dbReference>
<keyword evidence="2" id="KW-1185">Reference proteome</keyword>
<proteinExistence type="predicted"/>
<evidence type="ECO:0000313" key="1">
    <source>
        <dbReference type="EMBL" id="PUZ51807.1"/>
    </source>
</evidence>
<reference evidence="1 2" key="1">
    <citation type="submission" date="2018-04" db="EMBL/GenBank/DDBJ databases">
        <title>WGS assembly of Panicum hallii var. hallii HAL2.</title>
        <authorList>
            <person name="Lovell J."/>
            <person name="Jenkins J."/>
            <person name="Lowry D."/>
            <person name="Mamidi S."/>
            <person name="Sreedasyam A."/>
            <person name="Weng X."/>
            <person name="Barry K."/>
            <person name="Bonette J."/>
            <person name="Campitelli B."/>
            <person name="Daum C."/>
            <person name="Gordon S."/>
            <person name="Gould B."/>
            <person name="Lipzen A."/>
            <person name="MacQueen A."/>
            <person name="Palacio-Mejia J."/>
            <person name="Plott C."/>
            <person name="Shakirov E."/>
            <person name="Shu S."/>
            <person name="Yoshinaga Y."/>
            <person name="Zane M."/>
            <person name="Rokhsar D."/>
            <person name="Grimwood J."/>
            <person name="Schmutz J."/>
            <person name="Juenger T."/>
        </authorList>
    </citation>
    <scope>NUCLEOTIDE SEQUENCE [LARGE SCALE GENOMIC DNA]</scope>
    <source>
        <strain evidence="2">cv. HAL2</strain>
    </source>
</reference>
<organism evidence="1 2">
    <name type="scientific">Panicum hallii var. hallii</name>
    <dbReference type="NCBI Taxonomy" id="1504633"/>
    <lineage>
        <taxon>Eukaryota</taxon>
        <taxon>Viridiplantae</taxon>
        <taxon>Streptophyta</taxon>
        <taxon>Embryophyta</taxon>
        <taxon>Tracheophyta</taxon>
        <taxon>Spermatophyta</taxon>
        <taxon>Magnoliopsida</taxon>
        <taxon>Liliopsida</taxon>
        <taxon>Poales</taxon>
        <taxon>Poaceae</taxon>
        <taxon>PACMAD clade</taxon>
        <taxon>Panicoideae</taxon>
        <taxon>Panicodae</taxon>
        <taxon>Paniceae</taxon>
        <taxon>Panicinae</taxon>
        <taxon>Panicum</taxon>
        <taxon>Panicum sect. Panicum</taxon>
    </lineage>
</organism>
<name>A0A2T7D8D4_9POAL</name>
<dbReference type="AlphaFoldDB" id="A0A2T7D8D4"/>
<sequence>MYSTHREFAKLMTGLDSTKKLKIAIPWAEVDVLDRLPFLFENLRSLVISVDFTEMFAILSFFCLLRSAPFLEELIVCGWSHGSQVVNADDKFLNAQCVDVALSIRPLRMLRWERYRQQAESMTLSTHLLRMLRWKRYIQKMASVALPLHPLRMMRRKRHRQQAAGGRLSKCGS</sequence>
<evidence type="ECO:0000313" key="2">
    <source>
        <dbReference type="Proteomes" id="UP000244336"/>
    </source>
</evidence>
<dbReference type="OrthoDB" id="681413at2759"/>